<gene>
    <name evidence="2" type="ORF">MYF79_09370</name>
</gene>
<keyword evidence="3" id="KW-1185">Reference proteome</keyword>
<dbReference type="InterPro" id="IPR000801">
    <property type="entry name" value="Esterase-like"/>
</dbReference>
<protein>
    <submittedName>
        <fullName evidence="2">Esterase family protein</fullName>
    </submittedName>
</protein>
<name>A0ABY4I6K5_CHIFI</name>
<dbReference type="Pfam" id="PF00756">
    <property type="entry name" value="Esterase"/>
    <property type="match status" value="1"/>
</dbReference>
<accession>A0ABY4I6K5</accession>
<dbReference type="PANTHER" id="PTHR48098">
    <property type="entry name" value="ENTEROCHELIN ESTERASE-RELATED"/>
    <property type="match status" value="1"/>
</dbReference>
<dbReference type="Gene3D" id="3.40.50.1820">
    <property type="entry name" value="alpha/beta hydrolase"/>
    <property type="match status" value="1"/>
</dbReference>
<sequence length="271" mass="31028">MKYLIGTLLVLSGFMTTKAASVDTIAIFSNAMHRSIKCVVITPDSYKEKDKHYPVVYILHGYSGNYADYVRKIPAVVAMADTYQEILVFPDGGFSSWYLDSPIDSAFRFETYVGKEIPAWIDQHYRTKASRQYRAITGLSMGGHGALYLAIRHQETFGAAGSMSGGVDFRPFPNNWDIALRLGTYKDHAENWDKNVVVNQLSGLKNDSLALIIDCGVKDFFIDVNRQLHQRLLEQGINHDYIERPGEHNWDYWSNSIMYQLFYFNRFFGKQ</sequence>
<dbReference type="InterPro" id="IPR029058">
    <property type="entry name" value="AB_hydrolase_fold"/>
</dbReference>
<dbReference type="Proteomes" id="UP000830198">
    <property type="component" value="Chromosome"/>
</dbReference>
<dbReference type="PANTHER" id="PTHR48098:SF1">
    <property type="entry name" value="DIACYLGLYCEROL ACYLTRANSFERASE_MYCOLYLTRANSFERASE AG85A"/>
    <property type="match status" value="1"/>
</dbReference>
<dbReference type="EMBL" id="CP095855">
    <property type="protein sequence ID" value="UPK71487.1"/>
    <property type="molecule type" value="Genomic_DNA"/>
</dbReference>
<organism evidence="2 3">
    <name type="scientific">Chitinophaga filiformis</name>
    <name type="common">Myxococcus filiformis</name>
    <name type="synonym">Flexibacter filiformis</name>
    <dbReference type="NCBI Taxonomy" id="104663"/>
    <lineage>
        <taxon>Bacteria</taxon>
        <taxon>Pseudomonadati</taxon>
        <taxon>Bacteroidota</taxon>
        <taxon>Chitinophagia</taxon>
        <taxon>Chitinophagales</taxon>
        <taxon>Chitinophagaceae</taxon>
        <taxon>Chitinophaga</taxon>
    </lineage>
</organism>
<evidence type="ECO:0000256" key="1">
    <source>
        <dbReference type="SAM" id="SignalP"/>
    </source>
</evidence>
<reference evidence="2 3" key="1">
    <citation type="submission" date="2022-04" db="EMBL/GenBank/DDBJ databases">
        <title>The arsenic-methylating capacity of Chitinophaga filiformis YT5 during chitin decomposition.</title>
        <authorList>
            <person name="Chen G."/>
            <person name="Liang Y."/>
        </authorList>
    </citation>
    <scope>NUCLEOTIDE SEQUENCE [LARGE SCALE GENOMIC DNA]</scope>
    <source>
        <strain evidence="2 3">YT5</strain>
    </source>
</reference>
<proteinExistence type="predicted"/>
<dbReference type="SUPFAM" id="SSF53474">
    <property type="entry name" value="alpha/beta-Hydrolases"/>
    <property type="match status" value="1"/>
</dbReference>
<feature type="signal peptide" evidence="1">
    <location>
        <begin position="1"/>
        <end position="19"/>
    </location>
</feature>
<evidence type="ECO:0000313" key="3">
    <source>
        <dbReference type="Proteomes" id="UP000830198"/>
    </source>
</evidence>
<keyword evidence="1" id="KW-0732">Signal</keyword>
<feature type="chain" id="PRO_5046288778" evidence="1">
    <location>
        <begin position="20"/>
        <end position="271"/>
    </location>
</feature>
<dbReference type="RefSeq" id="WP_247813584.1">
    <property type="nucleotide sequence ID" value="NZ_CP095855.1"/>
</dbReference>
<evidence type="ECO:0000313" key="2">
    <source>
        <dbReference type="EMBL" id="UPK71487.1"/>
    </source>
</evidence>
<dbReference type="InterPro" id="IPR050583">
    <property type="entry name" value="Mycobacterial_A85_antigen"/>
</dbReference>